<accession>A0A5S9IKJ2</accession>
<dbReference type="EMBL" id="AP019860">
    <property type="protein sequence ID" value="BBM83394.1"/>
    <property type="molecule type" value="Genomic_DNA"/>
</dbReference>
<feature type="signal peptide" evidence="1">
    <location>
        <begin position="1"/>
        <end position="24"/>
    </location>
</feature>
<evidence type="ECO:0000256" key="1">
    <source>
        <dbReference type="SAM" id="SignalP"/>
    </source>
</evidence>
<keyword evidence="1" id="KW-0732">Signal</keyword>
<gene>
    <name evidence="2" type="ORF">UABAM_01746</name>
</gene>
<evidence type="ECO:0000313" key="2">
    <source>
        <dbReference type="EMBL" id="BBM83394.1"/>
    </source>
</evidence>
<reference evidence="2 3" key="1">
    <citation type="submission" date="2019-08" db="EMBL/GenBank/DDBJ databases">
        <title>Complete genome sequence of Candidatus Uab amorphum.</title>
        <authorList>
            <person name="Shiratori T."/>
            <person name="Suzuki S."/>
            <person name="Kakizawa Y."/>
            <person name="Ishida K."/>
        </authorList>
    </citation>
    <scope>NUCLEOTIDE SEQUENCE [LARGE SCALE GENOMIC DNA]</scope>
    <source>
        <strain evidence="2 3">SRT547</strain>
    </source>
</reference>
<dbReference type="AlphaFoldDB" id="A0A5S9IKJ2"/>
<dbReference type="KEGG" id="uam:UABAM_01746"/>
<proteinExistence type="predicted"/>
<evidence type="ECO:0000313" key="3">
    <source>
        <dbReference type="Proteomes" id="UP000326354"/>
    </source>
</evidence>
<keyword evidence="3" id="KW-1185">Reference proteome</keyword>
<protein>
    <submittedName>
        <fullName evidence="2">Uncharacterized protein</fullName>
    </submittedName>
</protein>
<dbReference type="RefSeq" id="WP_151967594.1">
    <property type="nucleotide sequence ID" value="NZ_AP019860.1"/>
</dbReference>
<name>A0A5S9IKJ2_UABAM</name>
<dbReference type="Proteomes" id="UP000326354">
    <property type="component" value="Chromosome"/>
</dbReference>
<feature type="chain" id="PRO_5024942472" evidence="1">
    <location>
        <begin position="25"/>
        <end position="386"/>
    </location>
</feature>
<organism evidence="2 3">
    <name type="scientific">Uabimicrobium amorphum</name>
    <dbReference type="NCBI Taxonomy" id="2596890"/>
    <lineage>
        <taxon>Bacteria</taxon>
        <taxon>Pseudomonadati</taxon>
        <taxon>Planctomycetota</taxon>
        <taxon>Candidatus Uabimicrobiia</taxon>
        <taxon>Candidatus Uabimicrobiales</taxon>
        <taxon>Candidatus Uabimicrobiaceae</taxon>
        <taxon>Candidatus Uabimicrobium</taxon>
    </lineage>
</organism>
<dbReference type="Gene3D" id="3.30.1360.200">
    <property type="match status" value="1"/>
</dbReference>
<sequence>MKKLSFVLAAVTIFMTCFCNFTQAQEIKIPWELGKTYRFCSVVYGKKAGNSQFTVKSFQDDVYTIEVVTQGGFESKTTYKISKYGEPLSYSIESDYISATATFNEKEITHGVKGQQAQTIERHKNLLLFDSLTILPSLNIISQEKQKSIMVQVYSAAMNKLTPLTSVGPEVIDYNGKKVNCWKYTIETSWSSQFGPDRLWFDEKGFLLRRETDIFTLEWVQDEQHEASLEDPALYDKYFPPVKMAGSLDFCLVDKEVTEKESENCKLVQKKAGKVLEDYQKKWASKNCTWVHQQEDRWLALRTDEKVSLDVGNTDFREDPNNFGAIQFTITNEKVKEQFTAFTKKHMRKQVAVVRKGKILFVMYINSVIEGTGMFQGVKREDLENN</sequence>